<dbReference type="EC" id="2.7.10.2" evidence="4"/>
<dbReference type="GO" id="GO:0005524">
    <property type="term" value="F:ATP binding"/>
    <property type="evidence" value="ECO:0007669"/>
    <property type="project" value="UniProtKB-KW"/>
</dbReference>
<evidence type="ECO:0000256" key="15">
    <source>
        <dbReference type="ARBA" id="ARBA00051245"/>
    </source>
</evidence>
<comment type="similarity">
    <text evidence="2">Belongs to the CpsD/CapB family.</text>
</comment>
<keyword evidence="14" id="KW-0829">Tyrosine-protein kinase</keyword>
<dbReference type="PANTHER" id="PTHR32309">
    <property type="entry name" value="TYROSINE-PROTEIN KINASE"/>
    <property type="match status" value="1"/>
</dbReference>
<dbReference type="Pfam" id="PF13614">
    <property type="entry name" value="AAA_31"/>
    <property type="match status" value="1"/>
</dbReference>
<dbReference type="InterPro" id="IPR025669">
    <property type="entry name" value="AAA_dom"/>
</dbReference>
<evidence type="ECO:0000256" key="7">
    <source>
        <dbReference type="ARBA" id="ARBA00022679"/>
    </source>
</evidence>
<dbReference type="Proteomes" id="UP001301140">
    <property type="component" value="Unassembled WGS sequence"/>
</dbReference>
<dbReference type="Pfam" id="PF02706">
    <property type="entry name" value="Wzz"/>
    <property type="match status" value="1"/>
</dbReference>
<proteinExistence type="inferred from homology"/>
<gene>
    <name evidence="19" type="ORF">PZ740_07015</name>
</gene>
<dbReference type="GO" id="GO:0004715">
    <property type="term" value="F:non-membrane spanning protein tyrosine kinase activity"/>
    <property type="evidence" value="ECO:0007669"/>
    <property type="project" value="UniProtKB-EC"/>
</dbReference>
<keyword evidence="5" id="KW-1003">Cell membrane</keyword>
<reference evidence="19 20" key="1">
    <citation type="submission" date="2023-03" db="EMBL/GenBank/DDBJ databases">
        <title>YIM 152171 draft genome.</title>
        <authorList>
            <person name="Yang Z."/>
        </authorList>
    </citation>
    <scope>NUCLEOTIDE SEQUENCE [LARGE SCALE GENOMIC DNA]</scope>
    <source>
        <strain evidence="19 20">YIM 152171</strain>
    </source>
</reference>
<dbReference type="InterPro" id="IPR027417">
    <property type="entry name" value="P-loop_NTPase"/>
</dbReference>
<name>A0AAP3UZI8_9PROT</name>
<evidence type="ECO:0000256" key="9">
    <source>
        <dbReference type="ARBA" id="ARBA00022741"/>
    </source>
</evidence>
<evidence type="ECO:0000256" key="16">
    <source>
        <dbReference type="SAM" id="Phobius"/>
    </source>
</evidence>
<comment type="catalytic activity">
    <reaction evidence="15">
        <text>L-tyrosyl-[protein] + ATP = O-phospho-L-tyrosyl-[protein] + ADP + H(+)</text>
        <dbReference type="Rhea" id="RHEA:10596"/>
        <dbReference type="Rhea" id="RHEA-COMP:10136"/>
        <dbReference type="Rhea" id="RHEA-COMP:20101"/>
        <dbReference type="ChEBI" id="CHEBI:15378"/>
        <dbReference type="ChEBI" id="CHEBI:30616"/>
        <dbReference type="ChEBI" id="CHEBI:46858"/>
        <dbReference type="ChEBI" id="CHEBI:61978"/>
        <dbReference type="ChEBI" id="CHEBI:456216"/>
        <dbReference type="EC" id="2.7.10.2"/>
    </reaction>
</comment>
<evidence type="ECO:0000256" key="3">
    <source>
        <dbReference type="ARBA" id="ARBA00008883"/>
    </source>
</evidence>
<evidence type="ECO:0000256" key="11">
    <source>
        <dbReference type="ARBA" id="ARBA00022840"/>
    </source>
</evidence>
<dbReference type="InterPro" id="IPR003856">
    <property type="entry name" value="LPS_length_determ_N"/>
</dbReference>
<dbReference type="CDD" id="cd05387">
    <property type="entry name" value="BY-kinase"/>
    <property type="match status" value="1"/>
</dbReference>
<keyword evidence="12 16" id="KW-1133">Transmembrane helix</keyword>
<dbReference type="RefSeq" id="WP_327788547.1">
    <property type="nucleotide sequence ID" value="NZ_JARGEQ010000073.1"/>
</dbReference>
<dbReference type="PANTHER" id="PTHR32309:SF13">
    <property type="entry name" value="FERRIC ENTEROBACTIN TRANSPORT PROTEIN FEPE"/>
    <property type="match status" value="1"/>
</dbReference>
<dbReference type="EMBL" id="JARGEQ010000073">
    <property type="protein sequence ID" value="MDF1586131.1"/>
    <property type="molecule type" value="Genomic_DNA"/>
</dbReference>
<comment type="subcellular location">
    <subcellularLocation>
        <location evidence="1">Cell inner membrane</location>
        <topology evidence="1">Multi-pass membrane protein</topology>
    </subcellularLocation>
</comment>
<comment type="caution">
    <text evidence="19">The sequence shown here is derived from an EMBL/GenBank/DDBJ whole genome shotgun (WGS) entry which is preliminary data.</text>
</comment>
<evidence type="ECO:0000256" key="2">
    <source>
        <dbReference type="ARBA" id="ARBA00007316"/>
    </source>
</evidence>
<keyword evidence="13 16" id="KW-0472">Membrane</keyword>
<dbReference type="GO" id="GO:0005886">
    <property type="term" value="C:plasma membrane"/>
    <property type="evidence" value="ECO:0007669"/>
    <property type="project" value="UniProtKB-SubCell"/>
</dbReference>
<feature type="domain" description="AAA" evidence="18">
    <location>
        <begin position="572"/>
        <end position="703"/>
    </location>
</feature>
<evidence type="ECO:0000313" key="20">
    <source>
        <dbReference type="Proteomes" id="UP001301140"/>
    </source>
</evidence>
<evidence type="ECO:0000256" key="4">
    <source>
        <dbReference type="ARBA" id="ARBA00011903"/>
    </source>
</evidence>
<protein>
    <recommendedName>
        <fullName evidence="4">non-specific protein-tyrosine kinase</fullName>
        <ecNumber evidence="4">2.7.10.2</ecNumber>
    </recommendedName>
</protein>
<keyword evidence="9" id="KW-0547">Nucleotide-binding</keyword>
<feature type="transmembrane region" description="Helical" evidence="16">
    <location>
        <begin position="40"/>
        <end position="57"/>
    </location>
</feature>
<dbReference type="Gene3D" id="3.40.50.300">
    <property type="entry name" value="P-loop containing nucleotide triphosphate hydrolases"/>
    <property type="match status" value="1"/>
</dbReference>
<dbReference type="InterPro" id="IPR050445">
    <property type="entry name" value="Bact_polysacc_biosynth/exp"/>
</dbReference>
<keyword evidence="10" id="KW-0418">Kinase</keyword>
<evidence type="ECO:0000256" key="10">
    <source>
        <dbReference type="ARBA" id="ARBA00022777"/>
    </source>
</evidence>
<accession>A0AAP3UZI8</accession>
<keyword evidence="7 19" id="KW-0808">Transferase</keyword>
<evidence type="ECO:0000313" key="19">
    <source>
        <dbReference type="EMBL" id="MDF1586131.1"/>
    </source>
</evidence>
<comment type="similarity">
    <text evidence="3">Belongs to the etk/wzc family.</text>
</comment>
<evidence type="ECO:0000256" key="5">
    <source>
        <dbReference type="ARBA" id="ARBA00022475"/>
    </source>
</evidence>
<dbReference type="NCBIfam" id="TIGR01007">
    <property type="entry name" value="eps_fam"/>
    <property type="match status" value="1"/>
</dbReference>
<keyword evidence="8 16" id="KW-0812">Transmembrane</keyword>
<dbReference type="InterPro" id="IPR005702">
    <property type="entry name" value="Wzc-like_C"/>
</dbReference>
<evidence type="ECO:0000256" key="14">
    <source>
        <dbReference type="ARBA" id="ARBA00023137"/>
    </source>
</evidence>
<dbReference type="SUPFAM" id="SSF52540">
    <property type="entry name" value="P-loop containing nucleoside triphosphate hydrolases"/>
    <property type="match status" value="1"/>
</dbReference>
<keyword evidence="6" id="KW-0997">Cell inner membrane</keyword>
<organism evidence="19 20">
    <name type="scientific">Marinimicrococcus flavescens</name>
    <dbReference type="NCBI Taxonomy" id="3031815"/>
    <lineage>
        <taxon>Bacteria</taxon>
        <taxon>Pseudomonadati</taxon>
        <taxon>Pseudomonadota</taxon>
        <taxon>Alphaproteobacteria</taxon>
        <taxon>Geminicoccales</taxon>
        <taxon>Geminicoccaceae</taxon>
        <taxon>Marinimicrococcus</taxon>
    </lineage>
</organism>
<evidence type="ECO:0000256" key="8">
    <source>
        <dbReference type="ARBA" id="ARBA00022692"/>
    </source>
</evidence>
<evidence type="ECO:0000256" key="12">
    <source>
        <dbReference type="ARBA" id="ARBA00022989"/>
    </source>
</evidence>
<feature type="domain" description="Polysaccharide chain length determinant N-terminal" evidence="17">
    <location>
        <begin position="24"/>
        <end position="116"/>
    </location>
</feature>
<keyword evidence="11" id="KW-0067">ATP-binding</keyword>
<evidence type="ECO:0000256" key="6">
    <source>
        <dbReference type="ARBA" id="ARBA00022519"/>
    </source>
</evidence>
<keyword evidence="20" id="KW-1185">Reference proteome</keyword>
<evidence type="ECO:0000259" key="17">
    <source>
        <dbReference type="Pfam" id="PF02706"/>
    </source>
</evidence>
<sequence length="757" mass="84096">MKALARTSKGGSVELAPAYYDDADTIDVMGVMGVLWRRKWLILLCVCLGTMAGWLYGKTRVPAYTARSSVVIEPRETNVLDVKKVLSGLIVDQATVATEMSILTSRANYVRVMEDLGLFDDPEFNPALAEEEERELPPFLQEPVDKLLSWMPDRWLIATGLAREPLEMLESDAPELTRAIAVDRFASGVEIANDGASYVIHVNYTAEDPEKAALIANRLAEVYLDSQLKTKLYATDRASGFLEGRIESMREDVQKAGEAVARFKAENGLLDTQGVRLSEQEMGDLNKELIMARGDLAEKQAKLQLVRELRGAGRSIDVMSDVVGSPVIIALRAEETTLLRQEAELASQFGPRHPRMQQLQRDKANLQAKVNAEIARIAGSLENDVRVVQARINTIEGQLNRIKGLNVKDQQQVVKLQELERRAETSRQIYQNFLQRYQETSEQEKLVEPDARIVAVASPPTAPSTPSPRLFLLGGFTVALLGGSLLALLLERLDKGIRSSREVEALLGLSTLALVPKLERLRRGQKPYQYLVDKPLSAYSEAIRSVYTAIRLGSVDRPSKLVLVTSSLPEEGKTTLAVSLATMAARSNRKVLLIDLDLRHPSVHRELGWQVPAGLVEHMAGDRLLEEVIQHDAETGLDFLPIRAQTTNPMDLLESQKLRELLETCRQRYELVILDSAPVASVTDARLLSIMVDKVVFVLQWHQTVASAAQDSVRALREAGADIAGTVLTQVDLARHAQYGYGDIGQYYARSRKYYVD</sequence>
<evidence type="ECO:0000256" key="1">
    <source>
        <dbReference type="ARBA" id="ARBA00004429"/>
    </source>
</evidence>
<evidence type="ECO:0000259" key="18">
    <source>
        <dbReference type="Pfam" id="PF13614"/>
    </source>
</evidence>
<dbReference type="AlphaFoldDB" id="A0AAP3UZI8"/>
<evidence type="ECO:0000256" key="13">
    <source>
        <dbReference type="ARBA" id="ARBA00023136"/>
    </source>
</evidence>